<dbReference type="RefSeq" id="WP_156684614.1">
    <property type="nucleotide sequence ID" value="NZ_CACRUA010000026.1"/>
</dbReference>
<dbReference type="InterPro" id="IPR044142">
    <property type="entry name" value="AhpF_NTD_N"/>
</dbReference>
<dbReference type="EMBL" id="CACRUA010000026">
    <property type="protein sequence ID" value="VYU40355.1"/>
    <property type="molecule type" value="Genomic_DNA"/>
</dbReference>
<dbReference type="InterPro" id="IPR050097">
    <property type="entry name" value="Ferredoxin-NADP_redctase_2"/>
</dbReference>
<dbReference type="Gene3D" id="3.40.30.80">
    <property type="match status" value="1"/>
</dbReference>
<dbReference type="PRINTS" id="PR00469">
    <property type="entry name" value="PNDRDTASEII"/>
</dbReference>
<dbReference type="InterPro" id="IPR023753">
    <property type="entry name" value="FAD/NAD-binding_dom"/>
</dbReference>
<keyword evidence="2 6" id="KW-0560">Oxidoreductase</keyword>
<dbReference type="InterPro" id="IPR012336">
    <property type="entry name" value="Thioredoxin-like_fold"/>
</dbReference>
<feature type="compositionally biased region" description="Basic and acidic residues" evidence="3">
    <location>
        <begin position="325"/>
        <end position="349"/>
    </location>
</feature>
<evidence type="ECO:0000259" key="4">
    <source>
        <dbReference type="Pfam" id="PF07992"/>
    </source>
</evidence>
<evidence type="ECO:0000256" key="2">
    <source>
        <dbReference type="ARBA" id="ARBA00023002"/>
    </source>
</evidence>
<feature type="region of interest" description="Disordered" evidence="3">
    <location>
        <begin position="317"/>
        <end position="353"/>
    </location>
</feature>
<evidence type="ECO:0000259" key="5">
    <source>
        <dbReference type="Pfam" id="PF13192"/>
    </source>
</evidence>
<dbReference type="InterPro" id="IPR036249">
    <property type="entry name" value="Thioredoxin-like_sf"/>
</dbReference>
<dbReference type="PRINTS" id="PR00368">
    <property type="entry name" value="FADPNR"/>
</dbReference>
<dbReference type="PANTHER" id="PTHR48105">
    <property type="entry name" value="THIOREDOXIN REDUCTASE 1-RELATED-RELATED"/>
    <property type="match status" value="1"/>
</dbReference>
<feature type="domain" description="FAD/NAD(P)-binding" evidence="4">
    <location>
        <begin position="5"/>
        <end position="296"/>
    </location>
</feature>
<evidence type="ECO:0000256" key="3">
    <source>
        <dbReference type="SAM" id="MobiDB-lite"/>
    </source>
</evidence>
<dbReference type="SUPFAM" id="SSF51905">
    <property type="entry name" value="FAD/NAD(P)-binding domain"/>
    <property type="match status" value="1"/>
</dbReference>
<dbReference type="Pfam" id="PF13192">
    <property type="entry name" value="Thioredoxin_3"/>
    <property type="match status" value="1"/>
</dbReference>
<dbReference type="InterPro" id="IPR036188">
    <property type="entry name" value="FAD/NAD-bd_sf"/>
</dbReference>
<dbReference type="EC" id="1.8.1.9" evidence="6"/>
<accession>A0A6N3EJR1</accession>
<dbReference type="AlphaFoldDB" id="A0A6N3EJR1"/>
<dbReference type="NCBIfam" id="TIGR03143">
    <property type="entry name" value="AhpF_homolog"/>
    <property type="match status" value="1"/>
</dbReference>
<dbReference type="Pfam" id="PF07992">
    <property type="entry name" value="Pyr_redox_2"/>
    <property type="match status" value="1"/>
</dbReference>
<gene>
    <name evidence="6" type="primary">trxB_2</name>
    <name evidence="6" type="ORF">CSLFYP84_02114</name>
</gene>
<dbReference type="GO" id="GO:0004791">
    <property type="term" value="F:thioredoxin-disulfide reductase (NADPH) activity"/>
    <property type="evidence" value="ECO:0007669"/>
    <property type="project" value="UniProtKB-EC"/>
</dbReference>
<protein>
    <submittedName>
        <fullName evidence="6">Thioredoxin reductase</fullName>
        <ecNumber evidence="6">1.8.1.9</ecNumber>
    </submittedName>
</protein>
<evidence type="ECO:0000313" key="6">
    <source>
        <dbReference type="EMBL" id="VYU40355.1"/>
    </source>
</evidence>
<name>A0A6N3EJR1_CLOSY</name>
<keyword evidence="1" id="KW-0285">Flavoprotein</keyword>
<dbReference type="SUPFAM" id="SSF52833">
    <property type="entry name" value="Thioredoxin-like"/>
    <property type="match status" value="2"/>
</dbReference>
<dbReference type="InterPro" id="IPR017561">
    <property type="entry name" value="AhpF_homologue_put"/>
</dbReference>
<evidence type="ECO:0000256" key="1">
    <source>
        <dbReference type="ARBA" id="ARBA00022630"/>
    </source>
</evidence>
<sequence length="564" mass="61549">MEQFYDVIIVGGGPAGLSAAIYMARARYKVLVMEKEKIGGQITITAEIVNYPGVERTSGKELTQSMKEQAEAFGAEFVMAEVLDMELQEDIKVLHTTAGEYRALGVVLATGANPRKLGFKGEKEFQGRGVAYCATCDGEFFTDMEVFVIGGGFAAAEEGIFLTKYAKKVTMIVREDDFTCAATIADQVKEEEKITVRFNTEIVEAGGESMVSFARFRDNRTGEEWTREAGEDGAFGIFVFAGYVPNTAWMDGKVDCDKQGYLITDMNRKTNVDGVYGAGDVCIKNLRQVVTAVSDGAVAATSLEKHVSAIHDKLNIPELPGNEAQTDRPASRAAADGKIEGAEKRETLGHGENNGFLSEEIKRQLAGLFLKFAGQAVIKAELDDSPLSGEMSAFLGEFEGLTDKITCIRDRLDPAVKAKREAEGEIFPAFRLMRGDGSGGNILFHGVPGGHEFNSFVIALYNMAGSGQPVDEELKNRLRSVKKKTNIKVMVSLSCTMCPEVVMAAQRAASFSEYVTGEMIDLRHYPELKKKYKIMSVPCMVFNDSQVYFGKKSLAEIAAILESV</sequence>
<organism evidence="6">
    <name type="scientific">Clostridium symbiosum</name>
    <name type="common">Bacteroides symbiosus</name>
    <dbReference type="NCBI Taxonomy" id="1512"/>
    <lineage>
        <taxon>Bacteria</taxon>
        <taxon>Bacillati</taxon>
        <taxon>Bacillota</taxon>
        <taxon>Clostridia</taxon>
        <taxon>Lachnospirales</taxon>
        <taxon>Lachnospiraceae</taxon>
        <taxon>Otoolea</taxon>
    </lineage>
</organism>
<feature type="domain" description="Thioredoxin-like fold" evidence="5">
    <location>
        <begin position="486"/>
        <end position="561"/>
    </location>
</feature>
<dbReference type="CDD" id="cd02974">
    <property type="entry name" value="AhpF_NTD_N"/>
    <property type="match status" value="1"/>
</dbReference>
<dbReference type="Gene3D" id="3.50.50.60">
    <property type="entry name" value="FAD/NAD(P)-binding domain"/>
    <property type="match status" value="2"/>
</dbReference>
<reference evidence="6" key="1">
    <citation type="submission" date="2019-11" db="EMBL/GenBank/DDBJ databases">
        <authorList>
            <person name="Feng L."/>
        </authorList>
    </citation>
    <scope>NUCLEOTIDE SEQUENCE</scope>
    <source>
        <strain evidence="6">CsymbiosumLFYP84</strain>
    </source>
</reference>
<proteinExistence type="predicted"/>